<dbReference type="SUPFAM" id="SSF47862">
    <property type="entry name" value="Saposin"/>
    <property type="match status" value="1"/>
</dbReference>
<dbReference type="Proteomes" id="UP001186944">
    <property type="component" value="Unassembled WGS sequence"/>
</dbReference>
<evidence type="ECO:0000256" key="9">
    <source>
        <dbReference type="ARBA" id="ARBA00023242"/>
    </source>
</evidence>
<dbReference type="InterPro" id="IPR008139">
    <property type="entry name" value="SaposinB_dom"/>
</dbReference>
<keyword evidence="10" id="KW-0968">Cytoplasmic vesicle</keyword>
<dbReference type="Pfam" id="PF20825">
    <property type="entry name" value="Saposin"/>
    <property type="match status" value="1"/>
</dbReference>
<keyword evidence="9" id="KW-0539">Nucleus</keyword>
<keyword evidence="13" id="KW-1133">Transmembrane helix</keyword>
<dbReference type="GO" id="GO:0031410">
    <property type="term" value="C:cytoplasmic vesicle"/>
    <property type="evidence" value="ECO:0007669"/>
    <property type="project" value="UniProtKB-KW"/>
</dbReference>
<dbReference type="SMART" id="SM00741">
    <property type="entry name" value="SapB"/>
    <property type="match status" value="1"/>
</dbReference>
<proteinExistence type="predicted"/>
<dbReference type="InterPro" id="IPR048593">
    <property type="entry name" value="AOAH_Saposin_N"/>
</dbReference>
<feature type="compositionally biased region" description="Polar residues" evidence="12">
    <location>
        <begin position="599"/>
        <end position="624"/>
    </location>
</feature>
<evidence type="ECO:0000256" key="5">
    <source>
        <dbReference type="ARBA" id="ARBA00023015"/>
    </source>
</evidence>
<name>A0AA88XK42_PINIB</name>
<feature type="region of interest" description="Disordered" evidence="12">
    <location>
        <begin position="524"/>
        <end position="543"/>
    </location>
</feature>
<gene>
    <name evidence="15" type="ORF">FSP39_022061</name>
</gene>
<keyword evidence="4" id="KW-0072">Autophagy</keyword>
<evidence type="ECO:0000256" key="1">
    <source>
        <dbReference type="ARBA" id="ARBA00004419"/>
    </source>
</evidence>
<evidence type="ECO:0000256" key="10">
    <source>
        <dbReference type="ARBA" id="ARBA00023329"/>
    </source>
</evidence>
<keyword evidence="13" id="KW-0472">Membrane</keyword>
<evidence type="ECO:0000256" key="13">
    <source>
        <dbReference type="SAM" id="Phobius"/>
    </source>
</evidence>
<dbReference type="GO" id="GO:0050528">
    <property type="term" value="F:acyloxyacyl hydrolase activity"/>
    <property type="evidence" value="ECO:0007669"/>
    <property type="project" value="InterPro"/>
</dbReference>
<dbReference type="InterPro" id="IPR011001">
    <property type="entry name" value="Saposin-like"/>
</dbReference>
<dbReference type="InterPro" id="IPR001087">
    <property type="entry name" value="GDSL"/>
</dbReference>
<reference evidence="15" key="1">
    <citation type="submission" date="2019-08" db="EMBL/GenBank/DDBJ databases">
        <title>The improved chromosome-level genome for the pearl oyster Pinctada fucata martensii using PacBio sequencing and Hi-C.</title>
        <authorList>
            <person name="Zheng Z."/>
        </authorList>
    </citation>
    <scope>NUCLEOTIDE SEQUENCE</scope>
    <source>
        <strain evidence="15">ZZ-2019</strain>
        <tissue evidence="15">Adductor muscle</tissue>
    </source>
</reference>
<feature type="compositionally biased region" description="Polar residues" evidence="12">
    <location>
        <begin position="691"/>
        <end position="705"/>
    </location>
</feature>
<dbReference type="InterPro" id="IPR039676">
    <property type="entry name" value="AOAH"/>
</dbReference>
<dbReference type="AlphaFoldDB" id="A0AA88XK42"/>
<comment type="caution">
    <text evidence="15">The sequence shown here is derived from an EMBL/GenBank/DDBJ whole genome shotgun (WGS) entry which is preliminary data.</text>
</comment>
<dbReference type="PANTHER" id="PTHR15010">
    <property type="entry name" value="ACYLOXYACYL HYDROLASE"/>
    <property type="match status" value="1"/>
</dbReference>
<evidence type="ECO:0000313" key="16">
    <source>
        <dbReference type="Proteomes" id="UP001186944"/>
    </source>
</evidence>
<organism evidence="15 16">
    <name type="scientific">Pinctada imbricata</name>
    <name type="common">Atlantic pearl-oyster</name>
    <name type="synonym">Pinctada martensii</name>
    <dbReference type="NCBI Taxonomy" id="66713"/>
    <lineage>
        <taxon>Eukaryota</taxon>
        <taxon>Metazoa</taxon>
        <taxon>Spiralia</taxon>
        <taxon>Lophotrochozoa</taxon>
        <taxon>Mollusca</taxon>
        <taxon>Bivalvia</taxon>
        <taxon>Autobranchia</taxon>
        <taxon>Pteriomorphia</taxon>
        <taxon>Pterioida</taxon>
        <taxon>Pterioidea</taxon>
        <taxon>Pteriidae</taxon>
        <taxon>Pinctada</taxon>
    </lineage>
</organism>
<evidence type="ECO:0000256" key="4">
    <source>
        <dbReference type="ARBA" id="ARBA00023006"/>
    </source>
</evidence>
<keyword evidence="8" id="KW-0804">Transcription</keyword>
<dbReference type="GO" id="GO:0005829">
    <property type="term" value="C:cytosol"/>
    <property type="evidence" value="ECO:0007669"/>
    <property type="project" value="UniProtKB-SubCell"/>
</dbReference>
<evidence type="ECO:0000256" key="6">
    <source>
        <dbReference type="ARBA" id="ARBA00023157"/>
    </source>
</evidence>
<keyword evidence="6" id="KW-1015">Disulfide bond</keyword>
<sequence>MRLVQHIVFAIISLSFTNFIVTNGLSRGRGTINGFGANGGVNCAVVTSLADQLSIIYNETIIQSLERLCNYLPSPYKTPCQDFAEFFGKLLIERFTSSESADTFCEKIGFCRPDKGKEACRIFPKPKVLDPDICKLPGIDKICHWFETIFNNHDPGVDLDGDRHSIYQTLRGTSWRGKDCNDNKEAVHPGARPVQSDLHEDSNCNGIYGTDPVSGKSYEELFCSNTQPRGVAVLGDSISAHFHLPRQWFNASELSTAVFEPLPFIAENELDWPEFSSSTEIKIAQIPYSLYREQTGDQPLIVFYALVGNDVCNGHTDTFNHMTKPEDMRKNALLTLQFLESKLPKGSHVFMVGLADGGVLYNALHDRIHPIGAVRQDVTYSDFYDYFNCLEISPCLGWMNTNETIRTLTTQWAMNLSSVLQDVVKQYKDNFTNFKLYYVDNPVNQVISEWVAKGGQDWQLLEPVDGFHSNQENHEVELNTTHADDNDWLIVDMPDKTTCNSPVQQAGVNSNLCPSNFYNTGSDTDSDATGHSPGHSSCTSGSDSPIGMSRYYIRKKIGFHESWILTPPPCFTAKGSDSSQMEISPMENLLIEHPSMSVYNSTQSRGSTGEESDISTSSNDNLSSVVARKGLRPRNERGMVMRQAPRRAQAVAARCGILAQAEAFRSSQRAKQYQESRRLTRNNLEKMNKVLQSNNKKFTQKSRINTPAIRSARFAQRQH</sequence>
<evidence type="ECO:0000256" key="3">
    <source>
        <dbReference type="ARBA" id="ARBA00022490"/>
    </source>
</evidence>
<keyword evidence="5" id="KW-0805">Transcription regulation</keyword>
<keyword evidence="7" id="KW-0010">Activator</keyword>
<dbReference type="GO" id="GO:0006914">
    <property type="term" value="P:autophagy"/>
    <property type="evidence" value="ECO:0007669"/>
    <property type="project" value="UniProtKB-KW"/>
</dbReference>
<dbReference type="GO" id="GO:0016604">
    <property type="term" value="C:nuclear body"/>
    <property type="evidence" value="ECO:0007669"/>
    <property type="project" value="UniProtKB-SubCell"/>
</dbReference>
<evidence type="ECO:0000256" key="7">
    <source>
        <dbReference type="ARBA" id="ARBA00023159"/>
    </source>
</evidence>
<dbReference type="GO" id="GO:0005776">
    <property type="term" value="C:autophagosome"/>
    <property type="evidence" value="ECO:0007669"/>
    <property type="project" value="UniProtKB-SubCell"/>
</dbReference>
<protein>
    <recommendedName>
        <fullName evidence="14">Saposin B-type domain-containing protein</fullName>
    </recommendedName>
</protein>
<evidence type="ECO:0000256" key="8">
    <source>
        <dbReference type="ARBA" id="ARBA00023163"/>
    </source>
</evidence>
<dbReference type="PANTHER" id="PTHR15010:SF0">
    <property type="entry name" value="ACYLOXYACYL HYDROLASE"/>
    <property type="match status" value="1"/>
</dbReference>
<keyword evidence="16" id="KW-1185">Reference proteome</keyword>
<feature type="transmembrane region" description="Helical" evidence="13">
    <location>
        <begin position="7"/>
        <end position="25"/>
    </location>
</feature>
<comment type="subcellular location">
    <subcellularLocation>
        <location evidence="2">Cytoplasm</location>
        <location evidence="2">Cytosol</location>
    </subcellularLocation>
    <subcellularLocation>
        <location evidence="1">Cytoplasmic vesicle</location>
        <location evidence="1">Autophagosome</location>
    </subcellularLocation>
    <subcellularLocation>
        <location evidence="11">Nucleus</location>
        <location evidence="11">Nuclear body</location>
    </subcellularLocation>
</comment>
<dbReference type="Gene3D" id="1.10.225.10">
    <property type="entry name" value="Saposin-like"/>
    <property type="match status" value="1"/>
</dbReference>
<evidence type="ECO:0000256" key="2">
    <source>
        <dbReference type="ARBA" id="ARBA00004514"/>
    </source>
</evidence>
<accession>A0AA88XK42</accession>
<evidence type="ECO:0000256" key="11">
    <source>
        <dbReference type="ARBA" id="ARBA00034306"/>
    </source>
</evidence>
<dbReference type="EMBL" id="VSWD01000012">
    <property type="protein sequence ID" value="KAK3086693.1"/>
    <property type="molecule type" value="Genomic_DNA"/>
</dbReference>
<feature type="domain" description="Saposin B-type" evidence="14">
    <location>
        <begin position="39"/>
        <end position="115"/>
    </location>
</feature>
<evidence type="ECO:0000256" key="12">
    <source>
        <dbReference type="SAM" id="MobiDB-lite"/>
    </source>
</evidence>
<dbReference type="InterPro" id="IPR029431">
    <property type="entry name" value="TP53INP"/>
</dbReference>
<dbReference type="Pfam" id="PF00657">
    <property type="entry name" value="Lipase_GDSL"/>
    <property type="match status" value="1"/>
</dbReference>
<dbReference type="GO" id="GO:0009104">
    <property type="term" value="P:lipopolysaccharide catabolic process"/>
    <property type="evidence" value="ECO:0007669"/>
    <property type="project" value="TreeGrafter"/>
</dbReference>
<keyword evidence="3" id="KW-0963">Cytoplasm</keyword>
<keyword evidence="13" id="KW-0812">Transmembrane</keyword>
<dbReference type="GO" id="GO:0005509">
    <property type="term" value="F:calcium ion binding"/>
    <property type="evidence" value="ECO:0007669"/>
    <property type="project" value="TreeGrafter"/>
</dbReference>
<evidence type="ECO:0000313" key="15">
    <source>
        <dbReference type="EMBL" id="KAK3086693.1"/>
    </source>
</evidence>
<feature type="region of interest" description="Disordered" evidence="12">
    <location>
        <begin position="691"/>
        <end position="719"/>
    </location>
</feature>
<dbReference type="Pfam" id="PF14839">
    <property type="entry name" value="DOR"/>
    <property type="match status" value="1"/>
</dbReference>
<dbReference type="PROSITE" id="PS50015">
    <property type="entry name" value="SAP_B"/>
    <property type="match status" value="1"/>
</dbReference>
<feature type="region of interest" description="Disordered" evidence="12">
    <location>
        <begin position="599"/>
        <end position="636"/>
    </location>
</feature>
<evidence type="ECO:0000259" key="14">
    <source>
        <dbReference type="PROSITE" id="PS50015"/>
    </source>
</evidence>